<feature type="compositionally biased region" description="Polar residues" evidence="2">
    <location>
        <begin position="316"/>
        <end position="329"/>
    </location>
</feature>
<dbReference type="Pfam" id="PF00610">
    <property type="entry name" value="DEP"/>
    <property type="match status" value="1"/>
</dbReference>
<dbReference type="Pfam" id="PF25889">
    <property type="entry name" value="WHD_Fungal_DR"/>
    <property type="match status" value="1"/>
</dbReference>
<dbReference type="PANTHER" id="PTHR10845:SF192">
    <property type="entry name" value="DOUBLE HIT, ISOFORM B"/>
    <property type="match status" value="1"/>
</dbReference>
<gene>
    <name evidence="5" type="ORF">K402DRAFT_329416</name>
</gene>
<dbReference type="Gene3D" id="1.10.10.10">
    <property type="entry name" value="Winged helix-like DNA-binding domain superfamily/Winged helix DNA-binding domain"/>
    <property type="match status" value="2"/>
</dbReference>
<reference evidence="5" key="1">
    <citation type="journal article" date="2020" name="Stud. Mycol.">
        <title>101 Dothideomycetes genomes: a test case for predicting lifestyles and emergence of pathogens.</title>
        <authorList>
            <person name="Haridas S."/>
            <person name="Albert R."/>
            <person name="Binder M."/>
            <person name="Bloem J."/>
            <person name="Labutti K."/>
            <person name="Salamov A."/>
            <person name="Andreopoulos B."/>
            <person name="Baker S."/>
            <person name="Barry K."/>
            <person name="Bills G."/>
            <person name="Bluhm B."/>
            <person name="Cannon C."/>
            <person name="Castanera R."/>
            <person name="Culley D."/>
            <person name="Daum C."/>
            <person name="Ezra D."/>
            <person name="Gonzalez J."/>
            <person name="Henrissat B."/>
            <person name="Kuo A."/>
            <person name="Liang C."/>
            <person name="Lipzen A."/>
            <person name="Lutzoni F."/>
            <person name="Magnuson J."/>
            <person name="Mondo S."/>
            <person name="Nolan M."/>
            <person name="Ohm R."/>
            <person name="Pangilinan J."/>
            <person name="Park H.-J."/>
            <person name="Ramirez L."/>
            <person name="Alfaro M."/>
            <person name="Sun H."/>
            <person name="Tritt A."/>
            <person name="Yoshinaga Y."/>
            <person name="Zwiers L.-H."/>
            <person name="Turgeon B."/>
            <person name="Goodwin S."/>
            <person name="Spatafora J."/>
            <person name="Crous P."/>
            <person name="Grigoriev I."/>
        </authorList>
    </citation>
    <scope>NUCLEOTIDE SEQUENCE</scope>
    <source>
        <strain evidence="5">CBS 113979</strain>
    </source>
</reference>
<dbReference type="PROSITE" id="PS50186">
    <property type="entry name" value="DEP"/>
    <property type="match status" value="1"/>
</dbReference>
<dbReference type="Pfam" id="PF00615">
    <property type="entry name" value="RGS"/>
    <property type="match status" value="1"/>
</dbReference>
<dbReference type="InterPro" id="IPR016137">
    <property type="entry name" value="RGS"/>
</dbReference>
<proteinExistence type="predicted"/>
<feature type="region of interest" description="Disordered" evidence="2">
    <location>
        <begin position="307"/>
        <end position="329"/>
    </location>
</feature>
<dbReference type="Proteomes" id="UP000800041">
    <property type="component" value="Unassembled WGS sequence"/>
</dbReference>
<dbReference type="InterPro" id="IPR036388">
    <property type="entry name" value="WH-like_DNA-bd_sf"/>
</dbReference>
<evidence type="ECO:0000259" key="4">
    <source>
        <dbReference type="PROSITE" id="PS50186"/>
    </source>
</evidence>
<dbReference type="SUPFAM" id="SSF46785">
    <property type="entry name" value="Winged helix' DNA-binding domain"/>
    <property type="match status" value="2"/>
</dbReference>
<sequence length="491" mass="55631">MHQTSSRLLRMTDDDRPFTRDFKDLFSTLMVSLPLTPHRVRFQKVEHTFTSDEAVTNLGSLKFSQSNRMPDPKDPTRIVTTTTTTTFSMAKEMARSVCQKFLEARFIEPVDGKSDFFSRSNAVWQLSPKGMHILQRFCQRNGINQRHVYEVLESSRNTMQLVIVEREPDSDKIHRDSATIEVIFRRFAGIDGPNVRSHSTSTDSESLTDYHNGLVGVKMVRERKIGDKIYENTFTGAASTDWLMDCCTLVDRRETHELANLFIEYGLMFHVDQLNHAGRFSATKSSIYKLTPRGEQVAGWVVSPHPSMNGDPLSGRPTNVSAASSRDSNTTRMQGIIADPALRLLFREFLRDTLCEENMAFYLDVKDFLKHYNNAKLTNNQPRLEMIRETLAAAYSLYNAFLAPGSPCELNIDHSLRTALAGRMTRAVGDDESMIKSLDEVATLFDQAQTSVFKLMASDSVPKFLREPKYANIIRERNLDAALGGPISVRT</sequence>
<name>A0A6G1H4C3_9PEZI</name>
<dbReference type="InterPro" id="IPR036390">
    <property type="entry name" value="WH_DNA-bd_sf"/>
</dbReference>
<dbReference type="CDD" id="cd08708">
    <property type="entry name" value="RGS_FLBA"/>
    <property type="match status" value="1"/>
</dbReference>
<dbReference type="SMART" id="SM00315">
    <property type="entry name" value="RGS"/>
    <property type="match status" value="1"/>
</dbReference>
<evidence type="ECO:0000313" key="6">
    <source>
        <dbReference type="Proteomes" id="UP000800041"/>
    </source>
</evidence>
<evidence type="ECO:0000256" key="2">
    <source>
        <dbReference type="SAM" id="MobiDB-lite"/>
    </source>
</evidence>
<dbReference type="SUPFAM" id="SSF48097">
    <property type="entry name" value="Regulator of G-protein signaling, RGS"/>
    <property type="match status" value="1"/>
</dbReference>
<dbReference type="PROSITE" id="PS50132">
    <property type="entry name" value="RGS"/>
    <property type="match status" value="1"/>
</dbReference>
<dbReference type="CDD" id="cd04450">
    <property type="entry name" value="DEP_RGS7-like"/>
    <property type="match status" value="1"/>
</dbReference>
<dbReference type="GO" id="GO:0009968">
    <property type="term" value="P:negative regulation of signal transduction"/>
    <property type="evidence" value="ECO:0007669"/>
    <property type="project" value="UniProtKB-KW"/>
</dbReference>
<dbReference type="PRINTS" id="PR01301">
    <property type="entry name" value="RGSPROTEIN"/>
</dbReference>
<feature type="domain" description="DEP" evidence="4">
    <location>
        <begin position="213"/>
        <end position="292"/>
    </location>
</feature>
<accession>A0A6G1H4C3</accession>
<dbReference type="AlphaFoldDB" id="A0A6G1H4C3"/>
<dbReference type="SMART" id="SM00049">
    <property type="entry name" value="DEP"/>
    <property type="match status" value="2"/>
</dbReference>
<dbReference type="InterPro" id="IPR044926">
    <property type="entry name" value="RGS_subdomain_2"/>
</dbReference>
<dbReference type="GO" id="GO:0035556">
    <property type="term" value="P:intracellular signal transduction"/>
    <property type="evidence" value="ECO:0007669"/>
    <property type="project" value="InterPro"/>
</dbReference>
<dbReference type="InterPro" id="IPR036305">
    <property type="entry name" value="RGS_sf"/>
</dbReference>
<dbReference type="PANTHER" id="PTHR10845">
    <property type="entry name" value="REGULATOR OF G PROTEIN SIGNALING"/>
    <property type="match status" value="1"/>
</dbReference>
<keyword evidence="1" id="KW-0734">Signal transduction inhibitor</keyword>
<dbReference type="EMBL" id="ML977150">
    <property type="protein sequence ID" value="KAF1988005.1"/>
    <property type="molecule type" value="Genomic_DNA"/>
</dbReference>
<keyword evidence="6" id="KW-1185">Reference proteome</keyword>
<evidence type="ECO:0000256" key="1">
    <source>
        <dbReference type="ARBA" id="ARBA00022700"/>
    </source>
</evidence>
<evidence type="ECO:0000313" key="5">
    <source>
        <dbReference type="EMBL" id="KAF1988005.1"/>
    </source>
</evidence>
<dbReference type="OrthoDB" id="196547at2759"/>
<feature type="domain" description="RGS" evidence="3">
    <location>
        <begin position="332"/>
        <end position="474"/>
    </location>
</feature>
<protein>
    <submittedName>
        <fullName evidence="5">RGS-domain-containing protein</fullName>
    </submittedName>
</protein>
<evidence type="ECO:0000259" key="3">
    <source>
        <dbReference type="PROSITE" id="PS50132"/>
    </source>
</evidence>
<organism evidence="5 6">
    <name type="scientific">Aulographum hederae CBS 113979</name>
    <dbReference type="NCBI Taxonomy" id="1176131"/>
    <lineage>
        <taxon>Eukaryota</taxon>
        <taxon>Fungi</taxon>
        <taxon>Dikarya</taxon>
        <taxon>Ascomycota</taxon>
        <taxon>Pezizomycotina</taxon>
        <taxon>Dothideomycetes</taxon>
        <taxon>Pleosporomycetidae</taxon>
        <taxon>Aulographales</taxon>
        <taxon>Aulographaceae</taxon>
    </lineage>
</organism>
<dbReference type="Gene3D" id="1.10.167.10">
    <property type="entry name" value="Regulator of G-protein Signalling 4, domain 2"/>
    <property type="match status" value="1"/>
</dbReference>
<dbReference type="InterPro" id="IPR000591">
    <property type="entry name" value="DEP_dom"/>
</dbReference>
<dbReference type="InterPro" id="IPR058855">
    <property type="entry name" value="RGS1/SST2-like_Fungal-DR"/>
</dbReference>